<protein>
    <submittedName>
        <fullName evidence="1">Uncharacterized protein</fullName>
    </submittedName>
</protein>
<name>A0ABN2QKW0_9PSEU</name>
<gene>
    <name evidence="1" type="ORF">GCM10009754_21860</name>
</gene>
<accession>A0ABN2QKW0</accession>
<evidence type="ECO:0000313" key="1">
    <source>
        <dbReference type="EMBL" id="GAA1952475.1"/>
    </source>
</evidence>
<organism evidence="1 2">
    <name type="scientific">Amycolatopsis minnesotensis</name>
    <dbReference type="NCBI Taxonomy" id="337894"/>
    <lineage>
        <taxon>Bacteria</taxon>
        <taxon>Bacillati</taxon>
        <taxon>Actinomycetota</taxon>
        <taxon>Actinomycetes</taxon>
        <taxon>Pseudonocardiales</taxon>
        <taxon>Pseudonocardiaceae</taxon>
        <taxon>Amycolatopsis</taxon>
    </lineage>
</organism>
<comment type="caution">
    <text evidence="1">The sequence shown here is derived from an EMBL/GenBank/DDBJ whole genome shotgun (WGS) entry which is preliminary data.</text>
</comment>
<proteinExistence type="predicted"/>
<sequence length="111" mass="11422">MDGMTRFHDGRAPKDAVVLCARRFQRGAVEACAWSLKDAPIEAEVRSAAHALKVPFGESDAAKGTFRACAGISPPAPLPPSALKAPAGAFRDVHAADAAFTGAAPAPGRMP</sequence>
<dbReference type="EMBL" id="BAAANN010000007">
    <property type="protein sequence ID" value="GAA1952475.1"/>
    <property type="molecule type" value="Genomic_DNA"/>
</dbReference>
<reference evidence="1 2" key="1">
    <citation type="journal article" date="2019" name="Int. J. Syst. Evol. Microbiol.">
        <title>The Global Catalogue of Microorganisms (GCM) 10K type strain sequencing project: providing services to taxonomists for standard genome sequencing and annotation.</title>
        <authorList>
            <consortium name="The Broad Institute Genomics Platform"/>
            <consortium name="The Broad Institute Genome Sequencing Center for Infectious Disease"/>
            <person name="Wu L."/>
            <person name="Ma J."/>
        </authorList>
    </citation>
    <scope>NUCLEOTIDE SEQUENCE [LARGE SCALE GENOMIC DNA]</scope>
    <source>
        <strain evidence="1 2">JCM 14545</strain>
    </source>
</reference>
<keyword evidence="2" id="KW-1185">Reference proteome</keyword>
<dbReference type="Proteomes" id="UP001501116">
    <property type="component" value="Unassembled WGS sequence"/>
</dbReference>
<evidence type="ECO:0000313" key="2">
    <source>
        <dbReference type="Proteomes" id="UP001501116"/>
    </source>
</evidence>